<proteinExistence type="predicted"/>
<keyword evidence="2" id="KW-0732">Signal</keyword>
<dbReference type="EMBL" id="JACHIG010000001">
    <property type="protein sequence ID" value="MBB5031034.1"/>
    <property type="molecule type" value="Genomic_DNA"/>
</dbReference>
<evidence type="ECO:0000313" key="3">
    <source>
        <dbReference type="EMBL" id="MBB5031034.1"/>
    </source>
</evidence>
<evidence type="ECO:0000256" key="1">
    <source>
        <dbReference type="ARBA" id="ARBA00022801"/>
    </source>
</evidence>
<accession>A0A7W7Y7J4</accession>
<dbReference type="PROSITE" id="PS51257">
    <property type="entry name" value="PROKAR_LIPOPROTEIN"/>
    <property type="match status" value="1"/>
</dbReference>
<dbReference type="RefSeq" id="WP_184337976.1">
    <property type="nucleotide sequence ID" value="NZ_JACHIG010000001.1"/>
</dbReference>
<organism evidence="3 4">
    <name type="scientific">Prosthecobacter vanneervenii</name>
    <dbReference type="NCBI Taxonomy" id="48466"/>
    <lineage>
        <taxon>Bacteria</taxon>
        <taxon>Pseudomonadati</taxon>
        <taxon>Verrucomicrobiota</taxon>
        <taxon>Verrucomicrobiia</taxon>
        <taxon>Verrucomicrobiales</taxon>
        <taxon>Verrucomicrobiaceae</taxon>
        <taxon>Prosthecobacter</taxon>
    </lineage>
</organism>
<dbReference type="AlphaFoldDB" id="A0A7W7Y7J4"/>
<dbReference type="GO" id="GO:0016787">
    <property type="term" value="F:hydrolase activity"/>
    <property type="evidence" value="ECO:0007669"/>
    <property type="project" value="UniProtKB-KW"/>
</dbReference>
<dbReference type="Proteomes" id="UP000590740">
    <property type="component" value="Unassembled WGS sequence"/>
</dbReference>
<gene>
    <name evidence="3" type="ORF">HNQ65_000588</name>
</gene>
<comment type="caution">
    <text evidence="3">The sequence shown here is derived from an EMBL/GenBank/DDBJ whole genome shotgun (WGS) entry which is preliminary data.</text>
</comment>
<feature type="signal peptide" evidence="2">
    <location>
        <begin position="1"/>
        <end position="32"/>
    </location>
</feature>
<dbReference type="GO" id="GO:0005975">
    <property type="term" value="P:carbohydrate metabolic process"/>
    <property type="evidence" value="ECO:0007669"/>
    <property type="project" value="UniProtKB-ARBA"/>
</dbReference>
<reference evidence="3 4" key="1">
    <citation type="submission" date="2020-08" db="EMBL/GenBank/DDBJ databases">
        <title>Genomic Encyclopedia of Type Strains, Phase IV (KMG-IV): sequencing the most valuable type-strain genomes for metagenomic binning, comparative biology and taxonomic classification.</title>
        <authorList>
            <person name="Goeker M."/>
        </authorList>
    </citation>
    <scope>NUCLEOTIDE SEQUENCE [LARGE SCALE GENOMIC DNA]</scope>
    <source>
        <strain evidence="3 4">DSM 12252</strain>
    </source>
</reference>
<protein>
    <submittedName>
        <fullName evidence="3">Uncharacterized protein</fullName>
    </submittedName>
</protein>
<dbReference type="InterPro" id="IPR029018">
    <property type="entry name" value="Hex-like_dom2"/>
</dbReference>
<evidence type="ECO:0000313" key="4">
    <source>
        <dbReference type="Proteomes" id="UP000590740"/>
    </source>
</evidence>
<name>A0A7W7Y7J4_9BACT</name>
<keyword evidence="1" id="KW-0378">Hydrolase</keyword>
<feature type="chain" id="PRO_5031182915" evidence="2">
    <location>
        <begin position="33"/>
        <end position="735"/>
    </location>
</feature>
<evidence type="ECO:0000256" key="2">
    <source>
        <dbReference type="SAM" id="SignalP"/>
    </source>
</evidence>
<keyword evidence="4" id="KW-1185">Reference proteome</keyword>
<sequence>MKPPLCRLVSLHLVAAACALFSLTGLPVPALADTVRLYFNPAAPQISFAAGDIKSALEKAKMSVETFALSDLEKTGNGNKIVLATSEDKAALSLLPDGIKSVGSLGAQAYVLRTTAKPDMTHWVIGGDANGAMYGGFQLAENISFKGFGGSYDSKESPFLLYRGMKLNLPLDKRLPTYVGGWSSHSARAAIADVWDMTFWKTLIDQQARHRYNLLSVWVHHPFPALVRVADYPKASLPDIQKYDGSVIKMDHPQRVKFWREVMTHAHSRGMKFYFFDWNIYVDYASTQYPALSKSPDNPATIDYTSKSMKALLATYPELDGFGITTGDGMDGTREENTEWSWKAYGKPVAEYLKENPSRRFELIHRGVKTDPETVSQFYAPLKSVPGATLTFSSKYAMAHMYSTPTPQWSSDPKTVARLGMKTFLTLRNDDYFYLNWGDPQFVRDFMAGIPVKESVVGMYIGIDGYNPTRARLYKDSSLNGQLEVERRWYMEMLWARLSYNPATSDEVFKNILGLHYPGLPAKDLFTAWTLASRSLPRVTELVMKDWALDFHWYPEGCWSDPGRCSGFRTIDDKSGAKGGFAGQDVAKGSNLCNIADSAAGKCGGKKSSYQLADEMQADATKALSLIRPMRSGGNAALKTALSNVRQMACLSAYYAHKIRGATFKKAGEKIKARDEMAQAYGWWMAYSRSMEATYLPDSFRNLEIAPDWKYADAAVLKEYTDLGGKGVPEFEEAR</sequence>
<dbReference type="Gene3D" id="3.30.379.10">
    <property type="entry name" value="Chitobiase/beta-hexosaminidase domain 2-like"/>
    <property type="match status" value="1"/>
</dbReference>